<sequence length="183" mass="21491">MKYSNTTIQERYNTGEHLKYIFFWGHQPSKDGSISKSCFSQWWESDFVINGITYKTAEHYMMAEKARLFNDDEVLEEILSSNHPHDVKQLGRKVKGFNSLVWDNQKYLIVYKGNLAKFSQNDALKEFLMNTKDRILVEASPYDKVWGVGLASDYKNIENPNRWKGLNLLGFVLMEVRDHLRKN</sequence>
<dbReference type="Proteomes" id="UP000215214">
    <property type="component" value="Chromosome TJEJU"/>
</dbReference>
<evidence type="ECO:0000313" key="5">
    <source>
        <dbReference type="Proteomes" id="UP000215214"/>
    </source>
</evidence>
<evidence type="ECO:0000259" key="3">
    <source>
        <dbReference type="Pfam" id="PF08719"/>
    </source>
</evidence>
<dbReference type="InterPro" id="IPR012816">
    <property type="entry name" value="NADAR"/>
</dbReference>
<organism evidence="4 5">
    <name type="scientific">Tenacibaculum jejuense</name>
    <dbReference type="NCBI Taxonomy" id="584609"/>
    <lineage>
        <taxon>Bacteria</taxon>
        <taxon>Pseudomonadati</taxon>
        <taxon>Bacteroidota</taxon>
        <taxon>Flavobacteriia</taxon>
        <taxon>Flavobacteriales</taxon>
        <taxon>Flavobacteriaceae</taxon>
        <taxon>Tenacibaculum</taxon>
    </lineage>
</organism>
<keyword evidence="5" id="KW-1185">Reference proteome</keyword>
<dbReference type="RefSeq" id="WP_095072464.1">
    <property type="nucleotide sequence ID" value="NZ_LT899436.1"/>
</dbReference>
<accession>A0A238UAX3</accession>
<dbReference type="CDD" id="cd15457">
    <property type="entry name" value="NADAR"/>
    <property type="match status" value="1"/>
</dbReference>
<dbReference type="InterPro" id="IPR037238">
    <property type="entry name" value="YbiA-like_sf"/>
</dbReference>
<reference evidence="4 5" key="1">
    <citation type="submission" date="2017-07" db="EMBL/GenBank/DDBJ databases">
        <authorList>
            <person name="Sun Z.S."/>
            <person name="Albrecht U."/>
            <person name="Echele G."/>
            <person name="Lee C.C."/>
        </authorList>
    </citation>
    <scope>NUCLEOTIDE SEQUENCE [LARGE SCALE GENOMIC DNA]</scope>
    <source>
        <strain evidence="5">type strain: KCTC 22618</strain>
    </source>
</reference>
<comment type="catalytic activity">
    <reaction evidence="1">
        <text>5-amino-6-(5-phospho-D-ribosylamino)uracil + H2O = 5,6-diaminouracil + D-ribose 5-phosphate</text>
        <dbReference type="Rhea" id="RHEA:55020"/>
        <dbReference type="ChEBI" id="CHEBI:15377"/>
        <dbReference type="ChEBI" id="CHEBI:46252"/>
        <dbReference type="ChEBI" id="CHEBI:58453"/>
        <dbReference type="ChEBI" id="CHEBI:78346"/>
    </reaction>
</comment>
<protein>
    <recommendedName>
        <fullName evidence="3">NADAR domain-containing protein</fullName>
    </recommendedName>
</protein>
<dbReference type="OrthoDB" id="67297at2"/>
<dbReference type="SUPFAM" id="SSF143990">
    <property type="entry name" value="YbiA-like"/>
    <property type="match status" value="1"/>
</dbReference>
<gene>
    <name evidence="4" type="ORF">TJEJU_2451</name>
</gene>
<dbReference type="AlphaFoldDB" id="A0A238UAX3"/>
<feature type="domain" description="NADAR" evidence="3">
    <location>
        <begin position="22"/>
        <end position="181"/>
    </location>
</feature>
<name>A0A238UAX3_9FLAO</name>
<dbReference type="Gene3D" id="1.10.357.40">
    <property type="entry name" value="YbiA-like"/>
    <property type="match status" value="1"/>
</dbReference>
<evidence type="ECO:0000313" key="4">
    <source>
        <dbReference type="EMBL" id="SNR16136.1"/>
    </source>
</evidence>
<dbReference type="EMBL" id="LT899436">
    <property type="protein sequence ID" value="SNR16136.1"/>
    <property type="molecule type" value="Genomic_DNA"/>
</dbReference>
<proteinExistence type="predicted"/>
<evidence type="ECO:0000256" key="2">
    <source>
        <dbReference type="ARBA" id="ARBA00000751"/>
    </source>
</evidence>
<dbReference type="KEGG" id="tje:TJEJU_2451"/>
<comment type="catalytic activity">
    <reaction evidence="2">
        <text>2,5-diamino-6-hydroxy-4-(5-phosphoribosylamino)-pyrimidine + H2O = 2,5,6-triamino-4-hydroxypyrimidine + D-ribose 5-phosphate</text>
        <dbReference type="Rhea" id="RHEA:23436"/>
        <dbReference type="ChEBI" id="CHEBI:15377"/>
        <dbReference type="ChEBI" id="CHEBI:58614"/>
        <dbReference type="ChEBI" id="CHEBI:78346"/>
        <dbReference type="ChEBI" id="CHEBI:137796"/>
    </reaction>
</comment>
<dbReference type="NCBIfam" id="TIGR02464">
    <property type="entry name" value="ribofla_fusion"/>
    <property type="match status" value="1"/>
</dbReference>
<evidence type="ECO:0000256" key="1">
    <source>
        <dbReference type="ARBA" id="ARBA00000022"/>
    </source>
</evidence>
<dbReference type="Pfam" id="PF08719">
    <property type="entry name" value="NADAR"/>
    <property type="match status" value="1"/>
</dbReference>